<dbReference type="GO" id="GO:0071972">
    <property type="term" value="F:peptidoglycan L,D-transpeptidase activity"/>
    <property type="evidence" value="ECO:0007669"/>
    <property type="project" value="TreeGrafter"/>
</dbReference>
<evidence type="ECO:0000313" key="9">
    <source>
        <dbReference type="EMBL" id="STZ14654.1"/>
    </source>
</evidence>
<dbReference type="PANTHER" id="PTHR30582">
    <property type="entry name" value="L,D-TRANSPEPTIDASE"/>
    <property type="match status" value="1"/>
</dbReference>
<evidence type="ECO:0000256" key="5">
    <source>
        <dbReference type="ARBA" id="ARBA00022984"/>
    </source>
</evidence>
<gene>
    <name evidence="9" type="primary">ykuD</name>
    <name evidence="9" type="ORF">NCTC10293_02251</name>
</gene>
<dbReference type="GO" id="GO:0008360">
    <property type="term" value="P:regulation of cell shape"/>
    <property type="evidence" value="ECO:0007669"/>
    <property type="project" value="UniProtKB-UniRule"/>
</dbReference>
<sequence length="228" mass="25078">MNEATWAELIKNIPANQPVLVSYTLTQDDVKGPFKALPSGAAERSKLKALSYESVEEMLGERFHMSVAYIKKLNPNKRFVAGETITVINTGEPLKEQITRVIADKNDKILYAYNGDKLVATYPTTIGSIATATPSGKFKVINNVKMPTYKATVNRGEENQKHYFLPPGPNSPVGVVWIGLNKPSYGIHGSPVPEGISRQQSLGCIRLTNWDVLEVHANIKNGATVEIR</sequence>
<evidence type="ECO:0000256" key="7">
    <source>
        <dbReference type="PROSITE-ProRule" id="PRU01373"/>
    </source>
</evidence>
<evidence type="ECO:0000256" key="1">
    <source>
        <dbReference type="ARBA" id="ARBA00004752"/>
    </source>
</evidence>
<name>A0A378R976_9GAMM</name>
<dbReference type="GO" id="GO:0018104">
    <property type="term" value="P:peptidoglycan-protein cross-linking"/>
    <property type="evidence" value="ECO:0007669"/>
    <property type="project" value="TreeGrafter"/>
</dbReference>
<dbReference type="Gene3D" id="2.40.440.10">
    <property type="entry name" value="L,D-transpeptidase catalytic domain-like"/>
    <property type="match status" value="1"/>
</dbReference>
<evidence type="ECO:0000256" key="2">
    <source>
        <dbReference type="ARBA" id="ARBA00005992"/>
    </source>
</evidence>
<dbReference type="PANTHER" id="PTHR30582:SF30">
    <property type="entry name" value="BLR4375 PROTEIN"/>
    <property type="match status" value="1"/>
</dbReference>
<dbReference type="GO" id="GO:0016740">
    <property type="term" value="F:transferase activity"/>
    <property type="evidence" value="ECO:0007669"/>
    <property type="project" value="UniProtKB-KW"/>
</dbReference>
<feature type="domain" description="L,D-TPase catalytic" evidence="8">
    <location>
        <begin position="99"/>
        <end position="228"/>
    </location>
</feature>
<protein>
    <submittedName>
        <fullName evidence="9">L,D-transpeptidase YkuD</fullName>
        <ecNumber evidence="9">2.-.-.-</ecNumber>
    </submittedName>
</protein>
<dbReference type="UniPathway" id="UPA00219"/>
<dbReference type="Proteomes" id="UP000255279">
    <property type="component" value="Unassembled WGS sequence"/>
</dbReference>
<keyword evidence="5 7" id="KW-0573">Peptidoglycan synthesis</keyword>
<organism evidence="9 10">
    <name type="scientific">Moraxella caviae</name>
    <dbReference type="NCBI Taxonomy" id="34060"/>
    <lineage>
        <taxon>Bacteria</taxon>
        <taxon>Pseudomonadati</taxon>
        <taxon>Pseudomonadota</taxon>
        <taxon>Gammaproteobacteria</taxon>
        <taxon>Moraxellales</taxon>
        <taxon>Moraxellaceae</taxon>
        <taxon>Moraxella</taxon>
    </lineage>
</organism>
<comment type="pathway">
    <text evidence="1 7">Cell wall biogenesis; peptidoglycan biosynthesis.</text>
</comment>
<evidence type="ECO:0000256" key="6">
    <source>
        <dbReference type="ARBA" id="ARBA00023316"/>
    </source>
</evidence>
<feature type="active site" description="Proton donor/acceptor" evidence="7">
    <location>
        <position position="188"/>
    </location>
</feature>
<dbReference type="AlphaFoldDB" id="A0A378R976"/>
<dbReference type="Pfam" id="PF03734">
    <property type="entry name" value="YkuD"/>
    <property type="match status" value="1"/>
</dbReference>
<evidence type="ECO:0000313" key="10">
    <source>
        <dbReference type="Proteomes" id="UP000255279"/>
    </source>
</evidence>
<dbReference type="GO" id="GO:0071555">
    <property type="term" value="P:cell wall organization"/>
    <property type="evidence" value="ECO:0007669"/>
    <property type="project" value="UniProtKB-UniRule"/>
</dbReference>
<dbReference type="GO" id="GO:0005576">
    <property type="term" value="C:extracellular region"/>
    <property type="evidence" value="ECO:0007669"/>
    <property type="project" value="TreeGrafter"/>
</dbReference>
<feature type="active site" description="Nucleophile" evidence="7">
    <location>
        <position position="204"/>
    </location>
</feature>
<dbReference type="EMBL" id="UGQE01000004">
    <property type="protein sequence ID" value="STZ14654.1"/>
    <property type="molecule type" value="Genomic_DNA"/>
</dbReference>
<dbReference type="InterPro" id="IPR005490">
    <property type="entry name" value="LD_TPept_cat_dom"/>
</dbReference>
<reference evidence="9 10" key="1">
    <citation type="submission" date="2018-06" db="EMBL/GenBank/DDBJ databases">
        <authorList>
            <consortium name="Pathogen Informatics"/>
            <person name="Doyle S."/>
        </authorList>
    </citation>
    <scope>NUCLEOTIDE SEQUENCE [LARGE SCALE GENOMIC DNA]</scope>
    <source>
        <strain evidence="9 10">NCTC10293</strain>
    </source>
</reference>
<dbReference type="CDD" id="cd16913">
    <property type="entry name" value="YkuD_like"/>
    <property type="match status" value="1"/>
</dbReference>
<proteinExistence type="inferred from homology"/>
<evidence type="ECO:0000256" key="3">
    <source>
        <dbReference type="ARBA" id="ARBA00022679"/>
    </source>
</evidence>
<keyword evidence="3 9" id="KW-0808">Transferase</keyword>
<dbReference type="SUPFAM" id="SSF141523">
    <property type="entry name" value="L,D-transpeptidase catalytic domain-like"/>
    <property type="match status" value="1"/>
</dbReference>
<evidence type="ECO:0000256" key="4">
    <source>
        <dbReference type="ARBA" id="ARBA00022960"/>
    </source>
</evidence>
<dbReference type="EC" id="2.-.-.-" evidence="9"/>
<dbReference type="InterPro" id="IPR038063">
    <property type="entry name" value="Transpep_catalytic_dom"/>
</dbReference>
<accession>A0A378R976</accession>
<evidence type="ECO:0000259" key="8">
    <source>
        <dbReference type="PROSITE" id="PS52029"/>
    </source>
</evidence>
<dbReference type="PROSITE" id="PS52029">
    <property type="entry name" value="LD_TPASE"/>
    <property type="match status" value="1"/>
</dbReference>
<keyword evidence="6 7" id="KW-0961">Cell wall biogenesis/degradation</keyword>
<keyword evidence="4 7" id="KW-0133">Cell shape</keyword>
<dbReference type="RefSeq" id="WP_242620170.1">
    <property type="nucleotide sequence ID" value="NZ_CAACXO010000080.1"/>
</dbReference>
<comment type="similarity">
    <text evidence="2">Belongs to the YkuD family.</text>
</comment>
<dbReference type="InterPro" id="IPR050979">
    <property type="entry name" value="LD-transpeptidase"/>
</dbReference>